<dbReference type="GO" id="GO:0120159">
    <property type="term" value="F:rRNA pseudouridine synthase activity"/>
    <property type="evidence" value="ECO:0007669"/>
    <property type="project" value="UniProtKB-ARBA"/>
</dbReference>
<dbReference type="InterPro" id="IPR036986">
    <property type="entry name" value="S4_RNA-bd_sf"/>
</dbReference>
<dbReference type="InterPro" id="IPR050188">
    <property type="entry name" value="RluA_PseudoU_synthase"/>
</dbReference>
<evidence type="ECO:0000256" key="2">
    <source>
        <dbReference type="ARBA" id="ARBA00023235"/>
    </source>
</evidence>
<accession>A0A1G7UPN0</accession>
<protein>
    <recommendedName>
        <fullName evidence="5">Pseudouridine synthase</fullName>
        <ecNumber evidence="5">5.4.99.-</ecNumber>
    </recommendedName>
</protein>
<dbReference type="PROSITE" id="PS50889">
    <property type="entry name" value="S4"/>
    <property type="match status" value="1"/>
</dbReference>
<dbReference type="InterPro" id="IPR020103">
    <property type="entry name" value="PsdUridine_synth_cat_dom_sf"/>
</dbReference>
<dbReference type="InterPro" id="IPR002942">
    <property type="entry name" value="S4_RNA-bd"/>
</dbReference>
<dbReference type="Pfam" id="PF00849">
    <property type="entry name" value="PseudoU_synth_2"/>
    <property type="match status" value="1"/>
</dbReference>
<comment type="similarity">
    <text evidence="1 5">Belongs to the pseudouridine synthase RluA family.</text>
</comment>
<evidence type="ECO:0000256" key="5">
    <source>
        <dbReference type="RuleBase" id="RU362028"/>
    </source>
</evidence>
<dbReference type="SUPFAM" id="SSF55120">
    <property type="entry name" value="Pseudouridine synthase"/>
    <property type="match status" value="1"/>
</dbReference>
<dbReference type="SUPFAM" id="SSF55174">
    <property type="entry name" value="Alpha-L RNA-binding motif"/>
    <property type="match status" value="1"/>
</dbReference>
<dbReference type="EMBL" id="FNCE01000015">
    <property type="protein sequence ID" value="SDG48670.1"/>
    <property type="molecule type" value="Genomic_DNA"/>
</dbReference>
<dbReference type="Pfam" id="PF01479">
    <property type="entry name" value="S4"/>
    <property type="match status" value="1"/>
</dbReference>
<sequence length="331" mass="35752">MAADVSAVETRTVGEDEGELRLDRWFKRHYPKLPYGQLAKLLRTGQVRVDGRRAKPNQRVQPGQTVRVPPLPQSSGDGGGATAQPVTEADRTAFAQAILYDDPDVLAINKPHGLASQGGTHVQRSVDALAAAHVGADAERPRLVHRLDKDTSGVLLLARTAGAAAKLGENLKAEGTEKVYWAITAARPPRRHGRIEVPLAKRKRGGGEKMGYAEDGKHALTLYREIAHTPDGIAWLALIPKTGRTHQLRAHLAHVGAPILADGKYGGRSAYPEHILPDKLHLHARRLAVAHPADGTTLRLTAPLPEHMAETFEQLGFDPAAGDDVLPHHQA</sequence>
<evidence type="ECO:0000256" key="1">
    <source>
        <dbReference type="ARBA" id="ARBA00010876"/>
    </source>
</evidence>
<dbReference type="NCBIfam" id="TIGR00005">
    <property type="entry name" value="rluA_subfam"/>
    <property type="match status" value="1"/>
</dbReference>
<keyword evidence="2 5" id="KW-0413">Isomerase</keyword>
<dbReference type="Gene3D" id="3.30.2350.10">
    <property type="entry name" value="Pseudouridine synthase"/>
    <property type="match status" value="1"/>
</dbReference>
<evidence type="ECO:0000256" key="4">
    <source>
        <dbReference type="PROSITE-ProRule" id="PRU00182"/>
    </source>
</evidence>
<keyword evidence="4" id="KW-0694">RNA-binding</keyword>
<dbReference type="RefSeq" id="WP_245659592.1">
    <property type="nucleotide sequence ID" value="NZ_FNCE01000015.1"/>
</dbReference>
<dbReference type="Gene3D" id="3.10.290.10">
    <property type="entry name" value="RNA-binding S4 domain"/>
    <property type="match status" value="1"/>
</dbReference>
<comment type="function">
    <text evidence="5">Responsible for synthesis of pseudouridine from uracil.</text>
</comment>
<evidence type="ECO:0000313" key="9">
    <source>
        <dbReference type="Proteomes" id="UP000199415"/>
    </source>
</evidence>
<evidence type="ECO:0000256" key="3">
    <source>
        <dbReference type="PIRSR" id="PIRSR606225-1"/>
    </source>
</evidence>
<comment type="catalytic activity">
    <reaction evidence="5">
        <text>a uridine in RNA = a pseudouridine in RNA</text>
        <dbReference type="Rhea" id="RHEA:48348"/>
        <dbReference type="Rhea" id="RHEA-COMP:12068"/>
        <dbReference type="Rhea" id="RHEA-COMP:12069"/>
        <dbReference type="ChEBI" id="CHEBI:65314"/>
        <dbReference type="ChEBI" id="CHEBI:65315"/>
    </reaction>
</comment>
<dbReference type="InterPro" id="IPR006224">
    <property type="entry name" value="PsdUridine_synth_RluA-like_CS"/>
</dbReference>
<dbReference type="Proteomes" id="UP000199415">
    <property type="component" value="Unassembled WGS sequence"/>
</dbReference>
<reference evidence="8 9" key="1">
    <citation type="submission" date="2016-10" db="EMBL/GenBank/DDBJ databases">
        <authorList>
            <person name="de Groot N.N."/>
        </authorList>
    </citation>
    <scope>NUCLEOTIDE SEQUENCE [LARGE SCALE GENOMIC DNA]</scope>
    <source>
        <strain evidence="8 9">DSM 25584</strain>
    </source>
</reference>
<dbReference type="STRING" id="1082479.SAMN05216241_11534"/>
<organism evidence="8 9">
    <name type="scientific">Limimonas halophila</name>
    <dbReference type="NCBI Taxonomy" id="1082479"/>
    <lineage>
        <taxon>Bacteria</taxon>
        <taxon>Pseudomonadati</taxon>
        <taxon>Pseudomonadota</taxon>
        <taxon>Alphaproteobacteria</taxon>
        <taxon>Rhodospirillales</taxon>
        <taxon>Rhodovibrionaceae</taxon>
        <taxon>Limimonas</taxon>
    </lineage>
</organism>
<dbReference type="GO" id="GO:0003723">
    <property type="term" value="F:RNA binding"/>
    <property type="evidence" value="ECO:0007669"/>
    <property type="project" value="UniProtKB-KW"/>
</dbReference>
<dbReference type="PROSITE" id="PS01129">
    <property type="entry name" value="PSI_RLU"/>
    <property type="match status" value="1"/>
</dbReference>
<dbReference type="InterPro" id="IPR006145">
    <property type="entry name" value="PsdUridine_synth_RsuA/RluA"/>
</dbReference>
<dbReference type="GO" id="GO:0000455">
    <property type="term" value="P:enzyme-directed rRNA pseudouridine synthesis"/>
    <property type="evidence" value="ECO:0007669"/>
    <property type="project" value="UniProtKB-ARBA"/>
</dbReference>
<evidence type="ECO:0000259" key="7">
    <source>
        <dbReference type="SMART" id="SM00363"/>
    </source>
</evidence>
<keyword evidence="9" id="KW-1185">Reference proteome</keyword>
<evidence type="ECO:0000256" key="6">
    <source>
        <dbReference type="SAM" id="MobiDB-lite"/>
    </source>
</evidence>
<dbReference type="InterPro" id="IPR006225">
    <property type="entry name" value="PsdUridine_synth_RluC/D"/>
</dbReference>
<dbReference type="AlphaFoldDB" id="A0A1G7UPN0"/>
<feature type="domain" description="RNA-binding S4" evidence="7">
    <location>
        <begin position="20"/>
        <end position="77"/>
    </location>
</feature>
<proteinExistence type="inferred from homology"/>
<dbReference type="PANTHER" id="PTHR21600">
    <property type="entry name" value="MITOCHONDRIAL RNA PSEUDOURIDINE SYNTHASE"/>
    <property type="match status" value="1"/>
</dbReference>
<dbReference type="CDD" id="cd02869">
    <property type="entry name" value="PseudoU_synth_RluA_like"/>
    <property type="match status" value="1"/>
</dbReference>
<dbReference type="CDD" id="cd00165">
    <property type="entry name" value="S4"/>
    <property type="match status" value="1"/>
</dbReference>
<evidence type="ECO:0000313" key="8">
    <source>
        <dbReference type="EMBL" id="SDG48670.1"/>
    </source>
</evidence>
<gene>
    <name evidence="8" type="ORF">SAMN05216241_11534</name>
</gene>
<dbReference type="EC" id="5.4.99.-" evidence="5"/>
<feature type="region of interest" description="Disordered" evidence="6">
    <location>
        <begin position="51"/>
        <end position="84"/>
    </location>
</feature>
<name>A0A1G7UPN0_9PROT</name>
<feature type="active site" evidence="3">
    <location>
        <position position="148"/>
    </location>
</feature>
<dbReference type="SMART" id="SM00363">
    <property type="entry name" value="S4"/>
    <property type="match status" value="1"/>
</dbReference>